<accession>A0AAN6NDH0</accession>
<evidence type="ECO:0000313" key="4">
    <source>
        <dbReference type="EMBL" id="KAK3943734.1"/>
    </source>
</evidence>
<dbReference type="CDD" id="cd23812">
    <property type="entry name" value="UBCc_ScPEX4-like"/>
    <property type="match status" value="1"/>
</dbReference>
<sequence length="304" mass="33658">MSYNQITRRNTRLPPPPPPRSRTPTRTPSPFRPSSSLSAVDTVLRPISKAVVDRYLKTEQAQLAAFFYTFSSVCVASTWLFDSDTYELDAAYGETTTTTTERQRGQEQEREQGQGLQEREAEGEGEGEGGSTSSTMSRGGGAATRRLLKELESWEKSTQQQQTQTENEGIERLGPVDDGELGVWEAVINGRGIGCGYDDGRWLLRIEVPANYPIAPPKISFLTPVVHANVSLQTGEICLDLFKDAWTPAYTLAECVRAVRSLLAHPAVDSPLNVDIANLLRDGDHLAARRLVELWVQDEKYTGQ</sequence>
<dbReference type="PANTHER" id="PTHR24067">
    <property type="entry name" value="UBIQUITIN-CONJUGATING ENZYME E2"/>
    <property type="match status" value="1"/>
</dbReference>
<comment type="caution">
    <text evidence="4">The sequence shown here is derived from an EMBL/GenBank/DDBJ whole genome shotgun (WGS) entry which is preliminary data.</text>
</comment>
<feature type="domain" description="UBC core" evidence="3">
    <location>
        <begin position="142"/>
        <end position="301"/>
    </location>
</feature>
<evidence type="ECO:0000256" key="1">
    <source>
        <dbReference type="ARBA" id="ARBA00022786"/>
    </source>
</evidence>
<dbReference type="AlphaFoldDB" id="A0AAN6NDH0"/>
<dbReference type="Pfam" id="PF00179">
    <property type="entry name" value="UQ_con"/>
    <property type="match status" value="1"/>
</dbReference>
<keyword evidence="1" id="KW-0833">Ubl conjugation pathway</keyword>
<feature type="region of interest" description="Disordered" evidence="2">
    <location>
        <begin position="154"/>
        <end position="174"/>
    </location>
</feature>
<dbReference type="SUPFAM" id="SSF54495">
    <property type="entry name" value="UBC-like"/>
    <property type="match status" value="1"/>
</dbReference>
<gene>
    <name evidence="4" type="ORF">QBC46DRAFT_376978</name>
</gene>
<dbReference type="InterPro" id="IPR000608">
    <property type="entry name" value="UBC"/>
</dbReference>
<feature type="compositionally biased region" description="Low complexity" evidence="2">
    <location>
        <begin position="22"/>
        <end position="36"/>
    </location>
</feature>
<keyword evidence="5" id="KW-1185">Reference proteome</keyword>
<feature type="region of interest" description="Disordered" evidence="2">
    <location>
        <begin position="1"/>
        <end position="37"/>
    </location>
</feature>
<feature type="compositionally biased region" description="Basic and acidic residues" evidence="2">
    <location>
        <begin position="101"/>
        <end position="122"/>
    </location>
</feature>
<dbReference type="EMBL" id="MU853764">
    <property type="protein sequence ID" value="KAK3943734.1"/>
    <property type="molecule type" value="Genomic_DNA"/>
</dbReference>
<dbReference type="Proteomes" id="UP001303473">
    <property type="component" value="Unassembled WGS sequence"/>
</dbReference>
<dbReference type="Gene3D" id="3.10.110.10">
    <property type="entry name" value="Ubiquitin Conjugating Enzyme"/>
    <property type="match status" value="1"/>
</dbReference>
<evidence type="ECO:0000256" key="2">
    <source>
        <dbReference type="SAM" id="MobiDB-lite"/>
    </source>
</evidence>
<feature type="region of interest" description="Disordered" evidence="2">
    <location>
        <begin position="96"/>
        <end position="142"/>
    </location>
</feature>
<dbReference type="SMART" id="SM00212">
    <property type="entry name" value="UBCc"/>
    <property type="match status" value="1"/>
</dbReference>
<evidence type="ECO:0000259" key="3">
    <source>
        <dbReference type="PROSITE" id="PS50127"/>
    </source>
</evidence>
<dbReference type="PROSITE" id="PS50127">
    <property type="entry name" value="UBC_2"/>
    <property type="match status" value="1"/>
</dbReference>
<reference evidence="5" key="1">
    <citation type="journal article" date="2023" name="Mol. Phylogenet. Evol.">
        <title>Genome-scale phylogeny and comparative genomics of the fungal order Sordariales.</title>
        <authorList>
            <person name="Hensen N."/>
            <person name="Bonometti L."/>
            <person name="Westerberg I."/>
            <person name="Brannstrom I.O."/>
            <person name="Guillou S."/>
            <person name="Cros-Aarteil S."/>
            <person name="Calhoun S."/>
            <person name="Haridas S."/>
            <person name="Kuo A."/>
            <person name="Mondo S."/>
            <person name="Pangilinan J."/>
            <person name="Riley R."/>
            <person name="LaButti K."/>
            <person name="Andreopoulos B."/>
            <person name="Lipzen A."/>
            <person name="Chen C."/>
            <person name="Yan M."/>
            <person name="Daum C."/>
            <person name="Ng V."/>
            <person name="Clum A."/>
            <person name="Steindorff A."/>
            <person name="Ohm R.A."/>
            <person name="Martin F."/>
            <person name="Silar P."/>
            <person name="Natvig D.O."/>
            <person name="Lalanne C."/>
            <person name="Gautier V."/>
            <person name="Ament-Velasquez S.L."/>
            <person name="Kruys A."/>
            <person name="Hutchinson M.I."/>
            <person name="Powell A.J."/>
            <person name="Barry K."/>
            <person name="Miller A.N."/>
            <person name="Grigoriev I.V."/>
            <person name="Debuchy R."/>
            <person name="Gladieux P."/>
            <person name="Hiltunen Thoren M."/>
            <person name="Johannesson H."/>
        </authorList>
    </citation>
    <scope>NUCLEOTIDE SEQUENCE [LARGE SCALE GENOMIC DNA]</scope>
    <source>
        <strain evidence="5">CBS 340.73</strain>
    </source>
</reference>
<proteinExistence type="predicted"/>
<evidence type="ECO:0000313" key="5">
    <source>
        <dbReference type="Proteomes" id="UP001303473"/>
    </source>
</evidence>
<dbReference type="InterPro" id="IPR016135">
    <property type="entry name" value="UBQ-conjugating_enzyme/RWD"/>
</dbReference>
<organism evidence="4 5">
    <name type="scientific">Diplogelasinospora grovesii</name>
    <dbReference type="NCBI Taxonomy" id="303347"/>
    <lineage>
        <taxon>Eukaryota</taxon>
        <taxon>Fungi</taxon>
        <taxon>Dikarya</taxon>
        <taxon>Ascomycota</taxon>
        <taxon>Pezizomycotina</taxon>
        <taxon>Sordariomycetes</taxon>
        <taxon>Sordariomycetidae</taxon>
        <taxon>Sordariales</taxon>
        <taxon>Diplogelasinosporaceae</taxon>
        <taxon>Diplogelasinospora</taxon>
    </lineage>
</organism>
<name>A0AAN6NDH0_9PEZI</name>
<protein>
    <submittedName>
        <fullName evidence="4">Ubiquitin-conjugating enzyme/RWD-like protein</fullName>
    </submittedName>
</protein>
<dbReference type="InterPro" id="IPR050113">
    <property type="entry name" value="Ub_conjugating_enzyme"/>
</dbReference>